<comment type="caution">
    <text evidence="2">The sequence shown here is derived from an EMBL/GenBank/DDBJ whole genome shotgun (WGS) entry which is preliminary data.</text>
</comment>
<feature type="region of interest" description="Disordered" evidence="1">
    <location>
        <begin position="462"/>
        <end position="499"/>
    </location>
</feature>
<evidence type="ECO:0008006" key="4">
    <source>
        <dbReference type="Google" id="ProtNLM"/>
    </source>
</evidence>
<evidence type="ECO:0000313" key="3">
    <source>
        <dbReference type="Proteomes" id="UP000823941"/>
    </source>
</evidence>
<keyword evidence="3" id="KW-1185">Reference proteome</keyword>
<dbReference type="InterPro" id="IPR036691">
    <property type="entry name" value="Endo/exonu/phosph_ase_sf"/>
</dbReference>
<name>A0ABQ7Q8P1_PLUXY</name>
<feature type="compositionally biased region" description="Basic and acidic residues" evidence="1">
    <location>
        <begin position="486"/>
        <end position="499"/>
    </location>
</feature>
<protein>
    <recommendedName>
        <fullName evidence="4">Endonuclease/exonuclease/phosphatase domain-containing protein</fullName>
    </recommendedName>
</protein>
<dbReference type="EMBL" id="JAHIBW010000020">
    <property type="protein sequence ID" value="KAG7301095.1"/>
    <property type="molecule type" value="Genomic_DNA"/>
</dbReference>
<reference evidence="2 3" key="1">
    <citation type="submission" date="2021-06" db="EMBL/GenBank/DDBJ databases">
        <title>A haploid diamondback moth (Plutella xylostella L.) genome assembly resolves 31 chromosomes and identifies a diamide resistance mutation.</title>
        <authorList>
            <person name="Ward C.M."/>
            <person name="Perry K.D."/>
            <person name="Baker G."/>
            <person name="Powis K."/>
            <person name="Heckel D.G."/>
            <person name="Baxter S.W."/>
        </authorList>
    </citation>
    <scope>NUCLEOTIDE SEQUENCE [LARGE SCALE GENOMIC DNA]</scope>
    <source>
        <strain evidence="2 3">LV</strain>
        <tissue evidence="2">Single pupa</tissue>
    </source>
</reference>
<dbReference type="SUPFAM" id="SSF56219">
    <property type="entry name" value="DNase I-like"/>
    <property type="match status" value="1"/>
</dbReference>
<proteinExistence type="predicted"/>
<evidence type="ECO:0000313" key="2">
    <source>
        <dbReference type="EMBL" id="KAG7301095.1"/>
    </source>
</evidence>
<gene>
    <name evidence="2" type="ORF">JYU34_015495</name>
</gene>
<organism evidence="2 3">
    <name type="scientific">Plutella xylostella</name>
    <name type="common">Diamondback moth</name>
    <name type="synonym">Plutella maculipennis</name>
    <dbReference type="NCBI Taxonomy" id="51655"/>
    <lineage>
        <taxon>Eukaryota</taxon>
        <taxon>Metazoa</taxon>
        <taxon>Ecdysozoa</taxon>
        <taxon>Arthropoda</taxon>
        <taxon>Hexapoda</taxon>
        <taxon>Insecta</taxon>
        <taxon>Pterygota</taxon>
        <taxon>Neoptera</taxon>
        <taxon>Endopterygota</taxon>
        <taxon>Lepidoptera</taxon>
        <taxon>Glossata</taxon>
        <taxon>Ditrysia</taxon>
        <taxon>Yponomeutoidea</taxon>
        <taxon>Plutellidae</taxon>
        <taxon>Plutella</taxon>
    </lineage>
</organism>
<accession>A0ABQ7Q8P1</accession>
<feature type="compositionally biased region" description="Pro residues" evidence="1">
    <location>
        <begin position="469"/>
        <end position="481"/>
    </location>
</feature>
<dbReference type="Proteomes" id="UP000823941">
    <property type="component" value="Chromosome 20"/>
</dbReference>
<dbReference type="Gene3D" id="3.60.10.10">
    <property type="entry name" value="Endonuclease/exonuclease/phosphatase"/>
    <property type="match status" value="1"/>
</dbReference>
<sequence length="745" mass="84372">MNSISMASFNCESIKRAHQHVRELCKTNDFIALQEHWLLPHELDYINTIDAEFAYSGSSAVDTSAGPLKGRPYGGVAVLWRKTRFRNVTPLDTGSKRVAAVRVEVADRSFIVLSVYMPCDSDVNLPLFTEYLGVISAIVEGSDIECIVALGDFNANFLKKESLFARELLEYCRDQRWQCADLSVLGEDSNTFTYRSASDGTISWLDHCVVTAAAMDLITKVSVDNNVNWSDHYPLIIDFDINSVVPKINLKCNTINKILWGNRVPSQIDKYNELVINSLQFISDPNFLCTGKTCNNLEHCNLINTYYDSLVKCLSNAAIDSHRGADVKKKQQVIGWNYHVKNSHSLAKIAHNAWIFYGCPSSGPFYNNMNNTRKEFKNKLKWCQRNEDKIKMDIIAFSRHNKDFGKFWKQTNKLKYKTSLPVSVNGSHDESEIASMFIGQFKVDNLECKNCKSDCARRGAACPSQRTATPPPAGPWSPPAPLGGRVARDEPSEPESRDTQMLHVTADQVRKCVVSMKRGKSPGHDGLSIEHVLYGGSLICEKLAVLLNACIDHSYLPMNFMKTTVVPIVKNRTGDLSSLSNYRHLLTNNLKDNDDLERQRRLLAMKSNMLARTFSQCSIQVRITLFQAYCQAFYTGQLWWNYTQRAMNTLRVQYNNAFRCMLKLPWRCSASAMFATNGVKDFFALMRNLTTSFHNRIVNCNSEIIKTIFVTVYQKTTPFCGLKTNDKICKMPNQTVQFVPHSLTN</sequence>
<evidence type="ECO:0000256" key="1">
    <source>
        <dbReference type="SAM" id="MobiDB-lite"/>
    </source>
</evidence>